<dbReference type="PANTHER" id="PTHR31900:SF34">
    <property type="entry name" value="EMB|CAB62440.1-RELATED"/>
    <property type="match status" value="1"/>
</dbReference>
<dbReference type="SUPFAM" id="SSF52047">
    <property type="entry name" value="RNI-like"/>
    <property type="match status" value="1"/>
</dbReference>
<sequence>MDRISNLSDDLLLKIVSSLPTKDVVATMILSKRWRFLWTMLPKLDFDYGSERDPSQYRKYIKYVDRSLVLNRAPVLETLKFKVGPCCSSEDLATWIRMGMVREVREIETFDTNCYHRSIELPKTLYTYEKLEVLKLAASMTLDVPSDVCFPSLKTLHLICVEHKTEESHRMLLSGCPVLEELVLDKTYNCDNSQSLYVEVPSLQRLSILDTYTEGDDPLYEIVISAPSLKYLNFVDLCGDLCLCENMPEVVEAIVNVDYQSPEKLLESLPSVKRLSLCFSALMLHHRIGFDHLLHLELCASASGWWDLLTWMLETSPKLQLLKLCSCKEHPWSTEGFTTDVKPIKGHWRRPSSVPECLMFHLHTFKWKHYNLRDKEKEIVAYILKNARQLKTVYISEERSKKLKELVSLPRASSSLTGSIELVQCNGIDRATVAVTGSIELLCSDGIDRAGAAVTGSIELLCSDGIDRATVAVTGSIVLQQLLQWQSSYRYRSPYFSSPFLAMRHALSLNSTGSIPTPTMMSLRV</sequence>
<gene>
    <name evidence="3" type="ORF">MERR_LOCUS15365</name>
</gene>
<dbReference type="EMBL" id="CACVBM020001063">
    <property type="protein sequence ID" value="CAA7028130.1"/>
    <property type="molecule type" value="Genomic_DNA"/>
</dbReference>
<name>A0A6D2IT14_9BRAS</name>
<proteinExistence type="predicted"/>
<dbReference type="SUPFAM" id="SSF81383">
    <property type="entry name" value="F-box domain"/>
    <property type="match status" value="1"/>
</dbReference>
<dbReference type="InterPro" id="IPR036047">
    <property type="entry name" value="F-box-like_dom_sf"/>
</dbReference>
<dbReference type="Pfam" id="PF00646">
    <property type="entry name" value="F-box"/>
    <property type="match status" value="1"/>
</dbReference>
<organism evidence="3 4">
    <name type="scientific">Microthlaspi erraticum</name>
    <dbReference type="NCBI Taxonomy" id="1685480"/>
    <lineage>
        <taxon>Eukaryota</taxon>
        <taxon>Viridiplantae</taxon>
        <taxon>Streptophyta</taxon>
        <taxon>Embryophyta</taxon>
        <taxon>Tracheophyta</taxon>
        <taxon>Spermatophyta</taxon>
        <taxon>Magnoliopsida</taxon>
        <taxon>eudicotyledons</taxon>
        <taxon>Gunneridae</taxon>
        <taxon>Pentapetalae</taxon>
        <taxon>rosids</taxon>
        <taxon>malvids</taxon>
        <taxon>Brassicales</taxon>
        <taxon>Brassicaceae</taxon>
        <taxon>Coluteocarpeae</taxon>
        <taxon>Microthlaspi</taxon>
    </lineage>
</organism>
<evidence type="ECO:0008006" key="5">
    <source>
        <dbReference type="Google" id="ProtNLM"/>
    </source>
</evidence>
<dbReference type="InterPro" id="IPR032675">
    <property type="entry name" value="LRR_dom_sf"/>
</dbReference>
<evidence type="ECO:0000259" key="2">
    <source>
        <dbReference type="SMART" id="SM00579"/>
    </source>
</evidence>
<dbReference type="AlphaFoldDB" id="A0A6D2IT14"/>
<feature type="domain" description="F-box" evidence="1">
    <location>
        <begin position="7"/>
        <end position="48"/>
    </location>
</feature>
<accession>A0A6D2IT14</accession>
<evidence type="ECO:0000313" key="3">
    <source>
        <dbReference type="EMBL" id="CAA7028130.1"/>
    </source>
</evidence>
<dbReference type="Proteomes" id="UP000467841">
    <property type="component" value="Unassembled WGS sequence"/>
</dbReference>
<dbReference type="OrthoDB" id="1025573at2759"/>
<dbReference type="Pfam" id="PF24758">
    <property type="entry name" value="LRR_At5g56370"/>
    <property type="match status" value="1"/>
</dbReference>
<protein>
    <recommendedName>
        <fullName evidence="5">F-box domain-containing protein</fullName>
    </recommendedName>
</protein>
<dbReference type="InterPro" id="IPR055411">
    <property type="entry name" value="LRR_FXL15/At3g58940/PEG3-like"/>
</dbReference>
<dbReference type="InterPro" id="IPR050232">
    <property type="entry name" value="FBL13/AtMIF1-like"/>
</dbReference>
<dbReference type="PANTHER" id="PTHR31900">
    <property type="entry name" value="F-BOX/RNI SUPERFAMILY PROTEIN-RELATED"/>
    <property type="match status" value="1"/>
</dbReference>
<dbReference type="InterPro" id="IPR001810">
    <property type="entry name" value="F-box_dom"/>
</dbReference>
<comment type="caution">
    <text evidence="3">The sequence shown here is derived from an EMBL/GenBank/DDBJ whole genome shotgun (WGS) entry which is preliminary data.</text>
</comment>
<dbReference type="CDD" id="cd22160">
    <property type="entry name" value="F-box_AtFBL13-like"/>
    <property type="match status" value="1"/>
</dbReference>
<feature type="domain" description="FBD" evidence="2">
    <location>
        <begin position="356"/>
        <end position="421"/>
    </location>
</feature>
<evidence type="ECO:0000259" key="1">
    <source>
        <dbReference type="SMART" id="SM00256"/>
    </source>
</evidence>
<dbReference type="Gene3D" id="3.80.10.10">
    <property type="entry name" value="Ribonuclease Inhibitor"/>
    <property type="match status" value="1"/>
</dbReference>
<dbReference type="InterPro" id="IPR053781">
    <property type="entry name" value="F-box_AtFBL13-like"/>
</dbReference>
<reference evidence="3" key="1">
    <citation type="submission" date="2020-01" db="EMBL/GenBank/DDBJ databases">
        <authorList>
            <person name="Mishra B."/>
        </authorList>
    </citation>
    <scope>NUCLEOTIDE SEQUENCE [LARGE SCALE GENOMIC DNA]</scope>
</reference>
<dbReference type="InterPro" id="IPR006566">
    <property type="entry name" value="FBD"/>
</dbReference>
<dbReference type="SMART" id="SM00256">
    <property type="entry name" value="FBOX"/>
    <property type="match status" value="1"/>
</dbReference>
<keyword evidence="4" id="KW-1185">Reference proteome</keyword>
<dbReference type="SMART" id="SM00579">
    <property type="entry name" value="FBD"/>
    <property type="match status" value="1"/>
</dbReference>
<dbReference type="Pfam" id="PF08387">
    <property type="entry name" value="FBD"/>
    <property type="match status" value="1"/>
</dbReference>
<evidence type="ECO:0000313" key="4">
    <source>
        <dbReference type="Proteomes" id="UP000467841"/>
    </source>
</evidence>